<dbReference type="GO" id="GO:0071111">
    <property type="term" value="F:cyclic-guanylate-specific phosphodiesterase activity"/>
    <property type="evidence" value="ECO:0007669"/>
    <property type="project" value="InterPro"/>
</dbReference>
<evidence type="ECO:0000313" key="4">
    <source>
        <dbReference type="EMBL" id="KAB7784355.1"/>
    </source>
</evidence>
<dbReference type="Pfam" id="PF00563">
    <property type="entry name" value="EAL"/>
    <property type="match status" value="1"/>
</dbReference>
<dbReference type="PROSITE" id="PS50883">
    <property type="entry name" value="EAL"/>
    <property type="match status" value="1"/>
</dbReference>
<keyword evidence="1" id="KW-0812">Transmembrane</keyword>
<evidence type="ECO:0000259" key="2">
    <source>
        <dbReference type="PROSITE" id="PS50883"/>
    </source>
</evidence>
<dbReference type="InterPro" id="IPR001633">
    <property type="entry name" value="EAL_dom"/>
</dbReference>
<dbReference type="Gene3D" id="3.20.20.450">
    <property type="entry name" value="EAL domain"/>
    <property type="match status" value="1"/>
</dbReference>
<accession>A0A833J4A6</accession>
<organism evidence="4 5">
    <name type="scientific">Methylorubrum populi</name>
    <dbReference type="NCBI Taxonomy" id="223967"/>
    <lineage>
        <taxon>Bacteria</taxon>
        <taxon>Pseudomonadati</taxon>
        <taxon>Pseudomonadota</taxon>
        <taxon>Alphaproteobacteria</taxon>
        <taxon>Hyphomicrobiales</taxon>
        <taxon>Methylobacteriaceae</taxon>
        <taxon>Methylorubrum</taxon>
    </lineage>
</organism>
<dbReference type="Gene3D" id="3.30.70.270">
    <property type="match status" value="1"/>
</dbReference>
<dbReference type="AlphaFoldDB" id="A0A833J4A6"/>
<dbReference type="CDD" id="cd01948">
    <property type="entry name" value="EAL"/>
    <property type="match status" value="1"/>
</dbReference>
<feature type="domain" description="GGDEF" evidence="3">
    <location>
        <begin position="240"/>
        <end position="368"/>
    </location>
</feature>
<dbReference type="InterPro" id="IPR029787">
    <property type="entry name" value="Nucleotide_cyclase"/>
</dbReference>
<dbReference type="SUPFAM" id="SSF141868">
    <property type="entry name" value="EAL domain-like"/>
    <property type="match status" value="1"/>
</dbReference>
<dbReference type="CDD" id="cd01949">
    <property type="entry name" value="GGDEF"/>
    <property type="match status" value="1"/>
</dbReference>
<dbReference type="PROSITE" id="PS50887">
    <property type="entry name" value="GGDEF"/>
    <property type="match status" value="1"/>
</dbReference>
<dbReference type="InterPro" id="IPR035919">
    <property type="entry name" value="EAL_sf"/>
</dbReference>
<dbReference type="EMBL" id="WEKV01000010">
    <property type="protein sequence ID" value="KAB7784355.1"/>
    <property type="molecule type" value="Genomic_DNA"/>
</dbReference>
<sequence>MALTRFHSLIDTFSAHPDGAAYTIARYRVLNRQVLVLYTTIGSNALGLAHTYYGAAPDWMIVWPLAILLGLCIMRSRLWVRSLVSLPDLDTMAKRLNATTYLAIVLSIILPVWAFALIPYGGLPESMIVAFSLTIIMTVSVQCLLQHPSAAASIFIITLVPAVYLIVRGDTLLHVMAINYVLLVGGMVVVQYFSYCDFRRFVGLSEENRRLAFTDYLTDLPNRRAFFAEIERRARRRSGEPFHVGLIDLDGFKPVNDSFGHRAGDAVLREVAHRLKAKEIGWIGRLGGDEFGLIVEDGADLAQIGRRICSGLARPFPLREGTAQIGASIGFARYPDAATSPEMLLERADFALYHAKIHQRGTAVSFAPEHAERLRDIAMIEQALRRADLAAEFDLHYQPIIDTVDHRIEAYEALARWNSPIIGRVSPAEFILVAEQTGLIRDLTPILFGKALAALRTWPEDVRLSFNLSAQDIASPESVARLAELVVASGLDPGRIVFEVTETGLMRDLVDAHRALATLKELGIAIALDDFGTGYSSFSYVHRLPLDRLKIDRSFVISLDGDTTSLSIIRSIVDMSRNLGLHCVVEGVETFDQMLLLRSAGCRSMQGYLFSKPMPEEAVSGFGLVVPEHAGVLAS</sequence>
<dbReference type="InterPro" id="IPR043128">
    <property type="entry name" value="Rev_trsase/Diguanyl_cyclase"/>
</dbReference>
<evidence type="ECO:0000259" key="3">
    <source>
        <dbReference type="PROSITE" id="PS50887"/>
    </source>
</evidence>
<proteinExistence type="predicted"/>
<name>A0A833J4A6_9HYPH</name>
<comment type="caution">
    <text evidence="4">The sequence shown here is derived from an EMBL/GenBank/DDBJ whole genome shotgun (WGS) entry which is preliminary data.</text>
</comment>
<feature type="transmembrane region" description="Helical" evidence="1">
    <location>
        <begin position="150"/>
        <end position="167"/>
    </location>
</feature>
<dbReference type="SMART" id="SM00267">
    <property type="entry name" value="GGDEF"/>
    <property type="match status" value="1"/>
</dbReference>
<dbReference type="InterPro" id="IPR000160">
    <property type="entry name" value="GGDEF_dom"/>
</dbReference>
<feature type="domain" description="EAL" evidence="2">
    <location>
        <begin position="377"/>
        <end position="627"/>
    </location>
</feature>
<gene>
    <name evidence="4" type="ORF">F8B43_2388</name>
</gene>
<evidence type="ECO:0000256" key="1">
    <source>
        <dbReference type="SAM" id="Phobius"/>
    </source>
</evidence>
<keyword evidence="1" id="KW-1133">Transmembrane helix</keyword>
<feature type="transmembrane region" description="Helical" evidence="1">
    <location>
        <begin position="61"/>
        <end position="80"/>
    </location>
</feature>
<dbReference type="SUPFAM" id="SSF55073">
    <property type="entry name" value="Nucleotide cyclase"/>
    <property type="match status" value="1"/>
</dbReference>
<dbReference type="NCBIfam" id="TIGR00254">
    <property type="entry name" value="GGDEF"/>
    <property type="match status" value="1"/>
</dbReference>
<dbReference type="InterPro" id="IPR050706">
    <property type="entry name" value="Cyclic-di-GMP_PDE-like"/>
</dbReference>
<dbReference type="PANTHER" id="PTHR33121:SF71">
    <property type="entry name" value="OXYGEN SENSOR PROTEIN DOSP"/>
    <property type="match status" value="1"/>
</dbReference>
<evidence type="ECO:0008006" key="6">
    <source>
        <dbReference type="Google" id="ProtNLM"/>
    </source>
</evidence>
<reference evidence="4 5" key="1">
    <citation type="submission" date="2019-10" db="EMBL/GenBank/DDBJ databases">
        <title>Draft Genome Sequence of the Caffeine Degrading Methylotroph Methylorubrum populi PINKEL.</title>
        <authorList>
            <person name="Dawson S.C."/>
            <person name="Zhang X."/>
            <person name="Wright M.E."/>
            <person name="Sharma G."/>
            <person name="Langner J.T."/>
            <person name="Ditty J.L."/>
            <person name="Subuyuj G.A."/>
        </authorList>
    </citation>
    <scope>NUCLEOTIDE SEQUENCE [LARGE SCALE GENOMIC DNA]</scope>
    <source>
        <strain evidence="4 5">Pinkel</strain>
    </source>
</reference>
<dbReference type="PANTHER" id="PTHR33121">
    <property type="entry name" value="CYCLIC DI-GMP PHOSPHODIESTERASE PDEF"/>
    <property type="match status" value="1"/>
</dbReference>
<feature type="transmembrane region" description="Helical" evidence="1">
    <location>
        <begin position="35"/>
        <end position="55"/>
    </location>
</feature>
<keyword evidence="1" id="KW-0472">Membrane</keyword>
<protein>
    <recommendedName>
        <fullName evidence="6">Diguanylate cyclase/phosphodiesterase</fullName>
    </recommendedName>
</protein>
<dbReference type="SMART" id="SM00052">
    <property type="entry name" value="EAL"/>
    <property type="match status" value="1"/>
</dbReference>
<evidence type="ECO:0000313" key="5">
    <source>
        <dbReference type="Proteomes" id="UP000469949"/>
    </source>
</evidence>
<dbReference type="Proteomes" id="UP000469949">
    <property type="component" value="Unassembled WGS sequence"/>
</dbReference>
<feature type="transmembrane region" description="Helical" evidence="1">
    <location>
        <begin position="101"/>
        <end position="121"/>
    </location>
</feature>
<dbReference type="RefSeq" id="WP_152277068.1">
    <property type="nucleotide sequence ID" value="NZ_WEKV01000010.1"/>
</dbReference>
<dbReference type="Pfam" id="PF00990">
    <property type="entry name" value="GGDEF"/>
    <property type="match status" value="1"/>
</dbReference>
<feature type="transmembrane region" description="Helical" evidence="1">
    <location>
        <begin position="173"/>
        <end position="195"/>
    </location>
</feature>